<evidence type="ECO:0000256" key="9">
    <source>
        <dbReference type="RuleBase" id="RU366031"/>
    </source>
</evidence>
<evidence type="ECO:0000313" key="12">
    <source>
        <dbReference type="Proteomes" id="UP000664357"/>
    </source>
</evidence>
<accession>A0ABV0ENH8</accession>
<keyword evidence="12" id="KW-1185">Reference proteome</keyword>
<evidence type="ECO:0000256" key="6">
    <source>
        <dbReference type="ARBA" id="ARBA00037589"/>
    </source>
</evidence>
<dbReference type="InterPro" id="IPR036108">
    <property type="entry name" value="4pyrrol_syn_uPrphyn_synt_sf"/>
</dbReference>
<dbReference type="InterPro" id="IPR039793">
    <property type="entry name" value="UROS/Hem4"/>
</dbReference>
<dbReference type="InterPro" id="IPR003754">
    <property type="entry name" value="4pyrrol_synth_uPrphyn_synth"/>
</dbReference>
<dbReference type="Pfam" id="PF02602">
    <property type="entry name" value="HEM4"/>
    <property type="match status" value="1"/>
</dbReference>
<comment type="function">
    <text evidence="6 9">Catalyzes cyclization of the linear tetrapyrrole, hydroxymethylbilane, to the macrocyclic uroporphyrinogen III.</text>
</comment>
<protein>
    <recommendedName>
        <fullName evidence="7 9">Uroporphyrinogen-III synthase</fullName>
        <ecNumber evidence="3 9">4.2.1.75</ecNumber>
    </recommendedName>
</protein>
<dbReference type="PANTHER" id="PTHR38042">
    <property type="entry name" value="UROPORPHYRINOGEN-III SYNTHASE, CHLOROPLASTIC"/>
    <property type="match status" value="1"/>
</dbReference>
<evidence type="ECO:0000256" key="1">
    <source>
        <dbReference type="ARBA" id="ARBA00004772"/>
    </source>
</evidence>
<dbReference type="SUPFAM" id="SSF69618">
    <property type="entry name" value="HemD-like"/>
    <property type="match status" value="1"/>
</dbReference>
<proteinExistence type="inferred from homology"/>
<name>A0ABV0ENH8_9ENTE</name>
<gene>
    <name evidence="11" type="ORF">JZO67_002062</name>
</gene>
<dbReference type="RefSeq" id="WP_207701513.1">
    <property type="nucleotide sequence ID" value="NZ_JAFREL020000001.1"/>
</dbReference>
<keyword evidence="5 9" id="KW-0627">Porphyrin biosynthesis</keyword>
<evidence type="ECO:0000256" key="8">
    <source>
        <dbReference type="ARBA" id="ARBA00048617"/>
    </source>
</evidence>
<dbReference type="PANTHER" id="PTHR38042:SF1">
    <property type="entry name" value="UROPORPHYRINOGEN-III SYNTHASE, CHLOROPLASTIC"/>
    <property type="match status" value="1"/>
</dbReference>
<evidence type="ECO:0000256" key="4">
    <source>
        <dbReference type="ARBA" id="ARBA00023239"/>
    </source>
</evidence>
<dbReference type="Gene3D" id="3.40.50.10090">
    <property type="match status" value="2"/>
</dbReference>
<evidence type="ECO:0000259" key="10">
    <source>
        <dbReference type="Pfam" id="PF02602"/>
    </source>
</evidence>
<evidence type="ECO:0000313" key="11">
    <source>
        <dbReference type="EMBL" id="MEO1770111.1"/>
    </source>
</evidence>
<organism evidence="11 12">
    <name type="scientific">Candidatus Enterococcus ferrettii</name>
    <dbReference type="NCBI Taxonomy" id="2815324"/>
    <lineage>
        <taxon>Bacteria</taxon>
        <taxon>Bacillati</taxon>
        <taxon>Bacillota</taxon>
        <taxon>Bacilli</taxon>
        <taxon>Lactobacillales</taxon>
        <taxon>Enterococcaceae</taxon>
        <taxon>Enterococcus</taxon>
    </lineage>
</organism>
<reference evidence="11 12" key="1">
    <citation type="submission" date="2024-02" db="EMBL/GenBank/DDBJ databases">
        <title>The Genome Sequence of Enterococcus sp. DIV0159.</title>
        <authorList>
            <person name="Earl A."/>
            <person name="Manson A."/>
            <person name="Gilmore M."/>
            <person name="Sanders J."/>
            <person name="Shea T."/>
            <person name="Howe W."/>
            <person name="Livny J."/>
            <person name="Cuomo C."/>
            <person name="Neafsey D."/>
            <person name="Birren B."/>
        </authorList>
    </citation>
    <scope>NUCLEOTIDE SEQUENCE [LARGE SCALE GENOMIC DNA]</scope>
    <source>
        <strain evidence="11 12">665A</strain>
    </source>
</reference>
<evidence type="ECO:0000256" key="5">
    <source>
        <dbReference type="ARBA" id="ARBA00023244"/>
    </source>
</evidence>
<comment type="pathway">
    <text evidence="1 9">Porphyrin-containing compound metabolism; protoporphyrin-IX biosynthesis; coproporphyrinogen-III from 5-aminolevulinate: step 3/4.</text>
</comment>
<keyword evidence="4 9" id="KW-0456">Lyase</keyword>
<sequence length="220" mass="25031">MLLTRAEGLNAADQAFFEAIGYRTMVLPLTSIQTLPLTEKDLTQLHLSSWLFFTSQAAVPQVLSQALPEVNIAVIGKKTAEAVRRMGFEPAFVSSKETKRGMLQEWMALYPKQTTIFYPKSQLADNLLEQMLEDTYQVYSFVAYENLFLPDNQLKLDHLLKEAAIQSVYLTSPSAWRRFYSVYQRYYLPIELVVIGETTKKALEKTGCKALLIEECTPAK</sequence>
<dbReference type="EMBL" id="JAFREL020000001">
    <property type="protein sequence ID" value="MEO1770111.1"/>
    <property type="molecule type" value="Genomic_DNA"/>
</dbReference>
<comment type="catalytic activity">
    <reaction evidence="8 9">
        <text>hydroxymethylbilane = uroporphyrinogen III + H2O</text>
        <dbReference type="Rhea" id="RHEA:18965"/>
        <dbReference type="ChEBI" id="CHEBI:15377"/>
        <dbReference type="ChEBI" id="CHEBI:57308"/>
        <dbReference type="ChEBI" id="CHEBI:57845"/>
        <dbReference type="EC" id="4.2.1.75"/>
    </reaction>
</comment>
<dbReference type="CDD" id="cd06578">
    <property type="entry name" value="HemD"/>
    <property type="match status" value="1"/>
</dbReference>
<dbReference type="Proteomes" id="UP000664357">
    <property type="component" value="Unassembled WGS sequence"/>
</dbReference>
<comment type="caution">
    <text evidence="11">The sequence shown here is derived from an EMBL/GenBank/DDBJ whole genome shotgun (WGS) entry which is preliminary data.</text>
</comment>
<dbReference type="EC" id="4.2.1.75" evidence="3 9"/>
<evidence type="ECO:0000256" key="3">
    <source>
        <dbReference type="ARBA" id="ARBA00013109"/>
    </source>
</evidence>
<comment type="similarity">
    <text evidence="2 9">Belongs to the uroporphyrinogen-III synthase family.</text>
</comment>
<feature type="domain" description="Tetrapyrrole biosynthesis uroporphyrinogen III synthase" evidence="10">
    <location>
        <begin position="17"/>
        <end position="214"/>
    </location>
</feature>
<evidence type="ECO:0000256" key="2">
    <source>
        <dbReference type="ARBA" id="ARBA00008133"/>
    </source>
</evidence>
<evidence type="ECO:0000256" key="7">
    <source>
        <dbReference type="ARBA" id="ARBA00040167"/>
    </source>
</evidence>